<evidence type="ECO:0000313" key="1">
    <source>
        <dbReference type="EMBL" id="MFD2261451.1"/>
    </source>
</evidence>
<sequence length="178" mass="19479">MYTLGTTIPPKQLEAFAEKRQATSFSYGLDVNKLAIVMKFGMEDGTAQTLIFNGNQAKHIAATVSDGMRRFSWRNKYNPDASKMPAAIRRFLNDGPKIEANDWSGTGADGELHAAMGLQIDTSRSAFLITAWLSKDIITVIKLQPDQAVLVARAIAGSMEAGDLLTAEELMQSARLKR</sequence>
<reference evidence="2" key="1">
    <citation type="journal article" date="2019" name="Int. J. Syst. Evol. Microbiol.">
        <title>The Global Catalogue of Microorganisms (GCM) 10K type strain sequencing project: providing services to taxonomists for standard genome sequencing and annotation.</title>
        <authorList>
            <consortium name="The Broad Institute Genomics Platform"/>
            <consortium name="The Broad Institute Genome Sequencing Center for Infectious Disease"/>
            <person name="Wu L."/>
            <person name="Ma J."/>
        </authorList>
    </citation>
    <scope>NUCLEOTIDE SEQUENCE [LARGE SCALE GENOMIC DNA]</scope>
    <source>
        <strain evidence="2">CGMCC 1.19062</strain>
    </source>
</reference>
<comment type="caution">
    <text evidence="1">The sequence shown here is derived from an EMBL/GenBank/DDBJ whole genome shotgun (WGS) entry which is preliminary data.</text>
</comment>
<proteinExistence type="predicted"/>
<name>A0ABW5DND6_9PROT</name>
<gene>
    <name evidence="1" type="ORF">ACFSM5_01030</name>
</gene>
<dbReference type="RefSeq" id="WP_379874245.1">
    <property type="nucleotide sequence ID" value="NZ_JBHUIP010000001.1"/>
</dbReference>
<keyword evidence="2" id="KW-1185">Reference proteome</keyword>
<organism evidence="1 2">
    <name type="scientific">Lacibacterium aquatile</name>
    <dbReference type="NCBI Taxonomy" id="1168082"/>
    <lineage>
        <taxon>Bacteria</taxon>
        <taxon>Pseudomonadati</taxon>
        <taxon>Pseudomonadota</taxon>
        <taxon>Alphaproteobacteria</taxon>
        <taxon>Rhodospirillales</taxon>
        <taxon>Rhodospirillaceae</taxon>
    </lineage>
</organism>
<protein>
    <submittedName>
        <fullName evidence="1">Uncharacterized protein</fullName>
    </submittedName>
</protein>
<dbReference type="EMBL" id="JBHUIP010000001">
    <property type="protein sequence ID" value="MFD2261451.1"/>
    <property type="molecule type" value="Genomic_DNA"/>
</dbReference>
<dbReference type="Proteomes" id="UP001597295">
    <property type="component" value="Unassembled WGS sequence"/>
</dbReference>
<evidence type="ECO:0000313" key="2">
    <source>
        <dbReference type="Proteomes" id="UP001597295"/>
    </source>
</evidence>
<accession>A0ABW5DND6</accession>